<keyword evidence="5" id="KW-1185">Reference proteome</keyword>
<reference evidence="4 5" key="1">
    <citation type="submission" date="2021-04" db="EMBL/GenBank/DDBJ databases">
        <authorList>
            <person name="Bliznina A."/>
        </authorList>
    </citation>
    <scope>NUCLEOTIDE SEQUENCE [LARGE SCALE GENOMIC DNA]</scope>
</reference>
<dbReference type="SUPFAM" id="SSF48403">
    <property type="entry name" value="Ankyrin repeat"/>
    <property type="match status" value="1"/>
</dbReference>
<dbReference type="Proteomes" id="UP001158576">
    <property type="component" value="Chromosome 1"/>
</dbReference>
<feature type="repeat" description="ANK" evidence="3">
    <location>
        <begin position="117"/>
        <end position="149"/>
    </location>
</feature>
<evidence type="ECO:0000256" key="1">
    <source>
        <dbReference type="ARBA" id="ARBA00022737"/>
    </source>
</evidence>
<organism evidence="4 5">
    <name type="scientific">Oikopleura dioica</name>
    <name type="common">Tunicate</name>
    <dbReference type="NCBI Taxonomy" id="34765"/>
    <lineage>
        <taxon>Eukaryota</taxon>
        <taxon>Metazoa</taxon>
        <taxon>Chordata</taxon>
        <taxon>Tunicata</taxon>
        <taxon>Appendicularia</taxon>
        <taxon>Copelata</taxon>
        <taxon>Oikopleuridae</taxon>
        <taxon>Oikopleura</taxon>
    </lineage>
</organism>
<sequence>MKMIADGLNEESMIFLKEITNPTDNVEIQYLATNVDRQFQDKEGMGWISHVIANSTRPLHVLRHLIPFGFPVNLADNNGAMPLHYTVKNCKIEEDKLGIILILLANGAKVDAKTSDESMTALMMACCLGDVQSAELLLARGASIHATALESQIICIFRFFCRNIVLGKAKFLHARMNTLNILGNYIRTLSNPLIRKHPKTITRSLDTQNVTQKDAYVDSVKAWFQILKKT</sequence>
<evidence type="ECO:0000256" key="2">
    <source>
        <dbReference type="ARBA" id="ARBA00023043"/>
    </source>
</evidence>
<accession>A0ABN7SK01</accession>
<dbReference type="Pfam" id="PF12796">
    <property type="entry name" value="Ank_2"/>
    <property type="match status" value="1"/>
</dbReference>
<dbReference type="PROSITE" id="PS50088">
    <property type="entry name" value="ANK_REPEAT"/>
    <property type="match status" value="2"/>
</dbReference>
<evidence type="ECO:0000256" key="3">
    <source>
        <dbReference type="PROSITE-ProRule" id="PRU00023"/>
    </source>
</evidence>
<dbReference type="InterPro" id="IPR002110">
    <property type="entry name" value="Ankyrin_rpt"/>
</dbReference>
<protein>
    <submittedName>
        <fullName evidence="4">Oidioi.mRNA.OKI2018_I69.chr1.g490.t1.cds</fullName>
    </submittedName>
</protein>
<feature type="repeat" description="ANK" evidence="3">
    <location>
        <begin position="78"/>
        <end position="115"/>
    </location>
</feature>
<evidence type="ECO:0000313" key="4">
    <source>
        <dbReference type="EMBL" id="CAG5102837.1"/>
    </source>
</evidence>
<dbReference type="PANTHER" id="PTHR24161:SF85">
    <property type="entry name" value="PALMITOYLTRANSFERASE HIP14"/>
    <property type="match status" value="1"/>
</dbReference>
<keyword evidence="1" id="KW-0677">Repeat</keyword>
<evidence type="ECO:0000313" key="5">
    <source>
        <dbReference type="Proteomes" id="UP001158576"/>
    </source>
</evidence>
<keyword evidence="2 3" id="KW-0040">ANK repeat</keyword>
<dbReference type="PANTHER" id="PTHR24161">
    <property type="entry name" value="ANK_REP_REGION DOMAIN-CONTAINING PROTEIN-RELATED"/>
    <property type="match status" value="1"/>
</dbReference>
<dbReference type="EMBL" id="OU015566">
    <property type="protein sequence ID" value="CAG5102837.1"/>
    <property type="molecule type" value="Genomic_DNA"/>
</dbReference>
<dbReference type="SMART" id="SM00248">
    <property type="entry name" value="ANK"/>
    <property type="match status" value="2"/>
</dbReference>
<dbReference type="Gene3D" id="1.25.40.20">
    <property type="entry name" value="Ankyrin repeat-containing domain"/>
    <property type="match status" value="1"/>
</dbReference>
<dbReference type="InterPro" id="IPR036770">
    <property type="entry name" value="Ankyrin_rpt-contain_sf"/>
</dbReference>
<proteinExistence type="predicted"/>
<name>A0ABN7SK01_OIKDI</name>
<gene>
    <name evidence="4" type="ORF">OKIOD_LOCUS9255</name>
</gene>